<reference evidence="1 2" key="1">
    <citation type="submission" date="2016-10" db="EMBL/GenBank/DDBJ databases">
        <title>Evaluation of Human, Veterinary and Environmental Mycobacterium chelonae Isolates by Core Genome Phylogenomic Analysis, Targeted Gene Comparison, and Anti-microbial Susceptibility Patterns: A Tale of Mistaken Identities.</title>
        <authorList>
            <person name="Fogelson S.B."/>
            <person name="Camus A.C."/>
            <person name="Lorenz W."/>
            <person name="Vasireddy R."/>
            <person name="Vasireddy S."/>
            <person name="Smith T."/>
            <person name="Brown-Elliott B.A."/>
            <person name="Wallace R.J.Jr."/>
            <person name="Hasan N.A."/>
            <person name="Reischl U."/>
            <person name="Sanchez S."/>
        </authorList>
    </citation>
    <scope>NUCLEOTIDE SEQUENCE [LARGE SCALE GENOMIC DNA]</scope>
    <source>
        <strain evidence="1 2">15515</strain>
    </source>
</reference>
<comment type="caution">
    <text evidence="1">The sequence shown here is derived from an EMBL/GenBank/DDBJ whole genome shotgun (WGS) entry which is preliminary data.</text>
</comment>
<name>A0A1S1LHN4_MYCCH</name>
<accession>A0A1S1LHN4</accession>
<evidence type="ECO:0000313" key="1">
    <source>
        <dbReference type="EMBL" id="OHU52361.1"/>
    </source>
</evidence>
<organism evidence="1 2">
    <name type="scientific">Mycobacteroides chelonae</name>
    <name type="common">Mycobacterium chelonae</name>
    <dbReference type="NCBI Taxonomy" id="1774"/>
    <lineage>
        <taxon>Bacteria</taxon>
        <taxon>Bacillati</taxon>
        <taxon>Actinomycetota</taxon>
        <taxon>Actinomycetes</taxon>
        <taxon>Mycobacteriales</taxon>
        <taxon>Mycobacteriaceae</taxon>
        <taxon>Mycobacteroides</taxon>
    </lineage>
</organism>
<gene>
    <name evidence="1" type="ORF">BKG82_19055</name>
</gene>
<dbReference type="RefSeq" id="WP_070947642.1">
    <property type="nucleotide sequence ID" value="NZ_MLIQ01000021.1"/>
</dbReference>
<sequence>MVEPPLGAMVVQLDAGGAGLDQEVVDVSVVLDSAFSVVVGLFERGGEDVQAGIVENCNYGVVTEMELGEMSDTESTHLPG</sequence>
<dbReference type="EMBL" id="MLIQ01000021">
    <property type="protein sequence ID" value="OHU52361.1"/>
    <property type="molecule type" value="Genomic_DNA"/>
</dbReference>
<proteinExistence type="predicted"/>
<dbReference type="AlphaFoldDB" id="A0A1S1LHN4"/>
<evidence type="ECO:0000313" key="2">
    <source>
        <dbReference type="Proteomes" id="UP000180043"/>
    </source>
</evidence>
<dbReference type="Proteomes" id="UP000180043">
    <property type="component" value="Unassembled WGS sequence"/>
</dbReference>
<protein>
    <submittedName>
        <fullName evidence="1">Uncharacterized protein</fullName>
    </submittedName>
</protein>